<name>A0A6A6TZP3_9PEZI</name>
<feature type="compositionally biased region" description="Polar residues" evidence="1">
    <location>
        <begin position="58"/>
        <end position="73"/>
    </location>
</feature>
<keyword evidence="3" id="KW-1185">Reference proteome</keyword>
<reference evidence="2" key="1">
    <citation type="journal article" date="2020" name="Stud. Mycol.">
        <title>101 Dothideomycetes genomes: a test case for predicting lifestyles and emergence of pathogens.</title>
        <authorList>
            <person name="Haridas S."/>
            <person name="Albert R."/>
            <person name="Binder M."/>
            <person name="Bloem J."/>
            <person name="Labutti K."/>
            <person name="Salamov A."/>
            <person name="Andreopoulos B."/>
            <person name="Baker S."/>
            <person name="Barry K."/>
            <person name="Bills G."/>
            <person name="Bluhm B."/>
            <person name="Cannon C."/>
            <person name="Castanera R."/>
            <person name="Culley D."/>
            <person name="Daum C."/>
            <person name="Ezra D."/>
            <person name="Gonzalez J."/>
            <person name="Henrissat B."/>
            <person name="Kuo A."/>
            <person name="Liang C."/>
            <person name="Lipzen A."/>
            <person name="Lutzoni F."/>
            <person name="Magnuson J."/>
            <person name="Mondo S."/>
            <person name="Nolan M."/>
            <person name="Ohm R."/>
            <person name="Pangilinan J."/>
            <person name="Park H.-J."/>
            <person name="Ramirez L."/>
            <person name="Alfaro M."/>
            <person name="Sun H."/>
            <person name="Tritt A."/>
            <person name="Yoshinaga Y."/>
            <person name="Zwiers L.-H."/>
            <person name="Turgeon B."/>
            <person name="Goodwin S."/>
            <person name="Spatafora J."/>
            <person name="Crous P."/>
            <person name="Grigoriev I."/>
        </authorList>
    </citation>
    <scope>NUCLEOTIDE SEQUENCE</scope>
    <source>
        <strain evidence="2">CBS 115976</strain>
    </source>
</reference>
<dbReference type="AlphaFoldDB" id="A0A6A6TZP3"/>
<evidence type="ECO:0000256" key="1">
    <source>
        <dbReference type="SAM" id="MobiDB-lite"/>
    </source>
</evidence>
<sequence>MGGYTGEKVQEKNEQEAQMMIKEAEKKQRSKPDLAWRISGDGVAVVQVDKAPVADPGANNSAPNFSVPDSLSA</sequence>
<evidence type="ECO:0000313" key="2">
    <source>
        <dbReference type="EMBL" id="KAF2664886.1"/>
    </source>
</evidence>
<dbReference type="Proteomes" id="UP000799302">
    <property type="component" value="Unassembled WGS sequence"/>
</dbReference>
<organism evidence="2 3">
    <name type="scientific">Microthyrium microscopicum</name>
    <dbReference type="NCBI Taxonomy" id="703497"/>
    <lineage>
        <taxon>Eukaryota</taxon>
        <taxon>Fungi</taxon>
        <taxon>Dikarya</taxon>
        <taxon>Ascomycota</taxon>
        <taxon>Pezizomycotina</taxon>
        <taxon>Dothideomycetes</taxon>
        <taxon>Dothideomycetes incertae sedis</taxon>
        <taxon>Microthyriales</taxon>
        <taxon>Microthyriaceae</taxon>
        <taxon>Microthyrium</taxon>
    </lineage>
</organism>
<protein>
    <submittedName>
        <fullName evidence="2">Uncharacterized protein</fullName>
    </submittedName>
</protein>
<feature type="region of interest" description="Disordered" evidence="1">
    <location>
        <begin position="52"/>
        <end position="73"/>
    </location>
</feature>
<evidence type="ECO:0000313" key="3">
    <source>
        <dbReference type="Proteomes" id="UP000799302"/>
    </source>
</evidence>
<proteinExistence type="predicted"/>
<accession>A0A6A6TZP3</accession>
<dbReference type="EMBL" id="MU004241">
    <property type="protein sequence ID" value="KAF2664886.1"/>
    <property type="molecule type" value="Genomic_DNA"/>
</dbReference>
<gene>
    <name evidence="2" type="ORF">BT63DRAFT_459503</name>
</gene>